<name>A0A6A6JLZ4_WESOR</name>
<dbReference type="RefSeq" id="XP_033654803.1">
    <property type="nucleotide sequence ID" value="XM_033800867.1"/>
</dbReference>
<evidence type="ECO:0000313" key="3">
    <source>
        <dbReference type="Proteomes" id="UP000800097"/>
    </source>
</evidence>
<feature type="compositionally biased region" description="Basic residues" evidence="1">
    <location>
        <begin position="125"/>
        <end position="135"/>
    </location>
</feature>
<keyword evidence="3" id="KW-1185">Reference proteome</keyword>
<dbReference type="EMBL" id="ML986491">
    <property type="protein sequence ID" value="KAF2277264.1"/>
    <property type="molecule type" value="Genomic_DNA"/>
</dbReference>
<protein>
    <submittedName>
        <fullName evidence="2">Uncharacterized protein</fullName>
    </submittedName>
</protein>
<dbReference type="AlphaFoldDB" id="A0A6A6JLZ4"/>
<accession>A0A6A6JLZ4</accession>
<evidence type="ECO:0000313" key="2">
    <source>
        <dbReference type="EMBL" id="KAF2277264.1"/>
    </source>
</evidence>
<evidence type="ECO:0000256" key="1">
    <source>
        <dbReference type="SAM" id="MobiDB-lite"/>
    </source>
</evidence>
<proteinExistence type="predicted"/>
<feature type="region of interest" description="Disordered" evidence="1">
    <location>
        <begin position="74"/>
        <end position="146"/>
    </location>
</feature>
<reference evidence="2" key="1">
    <citation type="journal article" date="2020" name="Stud. Mycol.">
        <title>101 Dothideomycetes genomes: a test case for predicting lifestyles and emergence of pathogens.</title>
        <authorList>
            <person name="Haridas S."/>
            <person name="Albert R."/>
            <person name="Binder M."/>
            <person name="Bloem J."/>
            <person name="Labutti K."/>
            <person name="Salamov A."/>
            <person name="Andreopoulos B."/>
            <person name="Baker S."/>
            <person name="Barry K."/>
            <person name="Bills G."/>
            <person name="Bluhm B."/>
            <person name="Cannon C."/>
            <person name="Castanera R."/>
            <person name="Culley D."/>
            <person name="Daum C."/>
            <person name="Ezra D."/>
            <person name="Gonzalez J."/>
            <person name="Henrissat B."/>
            <person name="Kuo A."/>
            <person name="Liang C."/>
            <person name="Lipzen A."/>
            <person name="Lutzoni F."/>
            <person name="Magnuson J."/>
            <person name="Mondo S."/>
            <person name="Nolan M."/>
            <person name="Ohm R."/>
            <person name="Pangilinan J."/>
            <person name="Park H.-J."/>
            <person name="Ramirez L."/>
            <person name="Alfaro M."/>
            <person name="Sun H."/>
            <person name="Tritt A."/>
            <person name="Yoshinaga Y."/>
            <person name="Zwiers L.-H."/>
            <person name="Turgeon B."/>
            <person name="Goodwin S."/>
            <person name="Spatafora J."/>
            <person name="Crous P."/>
            <person name="Grigoriev I."/>
        </authorList>
    </citation>
    <scope>NUCLEOTIDE SEQUENCE</scope>
    <source>
        <strain evidence="2">CBS 379.55</strain>
    </source>
</reference>
<dbReference type="GeneID" id="54554042"/>
<organism evidence="2 3">
    <name type="scientific">Westerdykella ornata</name>
    <dbReference type="NCBI Taxonomy" id="318751"/>
    <lineage>
        <taxon>Eukaryota</taxon>
        <taxon>Fungi</taxon>
        <taxon>Dikarya</taxon>
        <taxon>Ascomycota</taxon>
        <taxon>Pezizomycotina</taxon>
        <taxon>Dothideomycetes</taxon>
        <taxon>Pleosporomycetidae</taxon>
        <taxon>Pleosporales</taxon>
        <taxon>Sporormiaceae</taxon>
        <taxon>Westerdykella</taxon>
    </lineage>
</organism>
<sequence length="146" mass="15446">MPPKEENGAAPLLLKGFDAKEQRLLAAAFIATTDNGKIDYGIMEELTGHTQGTLKKFWPPVKRKAADLHPSFAKAQGLVPESGTTGAEATTLTPAPGQAPVPKPGKKRKAAAAPAEAEDGEEKARRTKTAAKGKKYPAATNEEKEE</sequence>
<gene>
    <name evidence="2" type="ORF">EI97DRAFT_457961</name>
</gene>
<dbReference type="OrthoDB" id="3796455at2759"/>
<feature type="compositionally biased region" description="Polar residues" evidence="1">
    <location>
        <begin position="82"/>
        <end position="93"/>
    </location>
</feature>
<dbReference type="Proteomes" id="UP000800097">
    <property type="component" value="Unassembled WGS sequence"/>
</dbReference>